<feature type="compositionally biased region" description="Low complexity" evidence="7">
    <location>
        <begin position="438"/>
        <end position="491"/>
    </location>
</feature>
<dbReference type="GO" id="GO:0005929">
    <property type="term" value="C:cilium"/>
    <property type="evidence" value="ECO:0007669"/>
    <property type="project" value="UniProtKB-SubCell"/>
</dbReference>
<dbReference type="Gene3D" id="2.60.40.150">
    <property type="entry name" value="C2 domain"/>
    <property type="match status" value="1"/>
</dbReference>
<evidence type="ECO:0000256" key="7">
    <source>
        <dbReference type="SAM" id="MobiDB-lite"/>
    </source>
</evidence>
<evidence type="ECO:0000256" key="5">
    <source>
        <dbReference type="ARBA" id="ARBA00023273"/>
    </source>
</evidence>
<comment type="similarity">
    <text evidence="2">Belongs to the RPGRIP1 family.</text>
</comment>
<sequence length="580" mass="66314">KELQKALDDSRRDCELIRAEFDDANNKGQAERSSRLQKILKENADLILREQQHHQEMDELKAQQDVDKNRIAELEQENQKLIQENVALQNRISRFSGFEDEADTDMLREALGLIKHIKAMNNSDEEKQKNRGLVTIGALYDAWDRAWQLQKEKDRLEEQLEDRRRTIDQMRQDIAKLQTHDFEKEKEREMEQLRQELEFCARRIKNHALFEIATRKEENVLKEQENILLIYIDQAQLQSLAQQSTSQLLQTFMLLDFLDFPSVSTPHVAGPQPKYKLVSRFKVRATPFLLHSLIYDEQCATLELYSISTGARIVARGTISLRQFMSEYADHEEDVDLFYVGRNSATNTNTNAIQSQSSQSVDNNNAPWTHGEKIGTVHVRIELLMPLWRSAGAQWDLMKTQINSCTCDKCQQRQNNRLGLSGTGNGVIKPSTIVQAKPKSSQPPLTTQPSSSPSSKPNSSSSFPSKPKPSTSQTVFSQQPNIPSPHNNNSNTENRFVLPSNQIQHNQHSPSPSLDDQHSNRPHFLDQSASGNKQPYTQSQPQTQSSVPPPKKQFVEQPSVEAEDDEDQDWSDEFADGKPF</sequence>
<feature type="compositionally biased region" description="Acidic residues" evidence="7">
    <location>
        <begin position="561"/>
        <end position="574"/>
    </location>
</feature>
<feature type="compositionally biased region" description="Polar residues" evidence="7">
    <location>
        <begin position="499"/>
        <end position="514"/>
    </location>
</feature>
<proteinExistence type="inferred from homology"/>
<feature type="compositionally biased region" description="Low complexity" evidence="7">
    <location>
        <begin position="533"/>
        <end position="546"/>
    </location>
</feature>
<feature type="coiled-coil region" evidence="6">
    <location>
        <begin position="7"/>
        <end position="91"/>
    </location>
</feature>
<comment type="caution">
    <text evidence="9">The sequence shown here is derived from an EMBL/GenBank/DDBJ whole genome shotgun (WGS) entry which is preliminary data.</text>
</comment>
<protein>
    <recommendedName>
        <fullName evidence="8">RPGR-interacting protein 1 first C2 domain-containing protein</fullName>
    </recommendedName>
</protein>
<dbReference type="InterPro" id="IPR035892">
    <property type="entry name" value="C2_domain_sf"/>
</dbReference>
<reference evidence="9 10" key="1">
    <citation type="submission" date="2019-03" db="EMBL/GenBank/DDBJ databases">
        <title>Single cell metagenomics reveals metabolic interactions within the superorganism composed of flagellate Streblomastix strix and complex community of Bacteroidetes bacteria on its surface.</title>
        <authorList>
            <person name="Treitli S.C."/>
            <person name="Kolisko M."/>
            <person name="Husnik F."/>
            <person name="Keeling P."/>
            <person name="Hampl V."/>
        </authorList>
    </citation>
    <scope>NUCLEOTIDE SEQUENCE [LARGE SCALE GENOMIC DNA]</scope>
    <source>
        <strain evidence="9">ST1C</strain>
    </source>
</reference>
<dbReference type="PANTHER" id="PTHR14240">
    <property type="entry name" value="RETINITIS PIGMENTOSA GTPASE REGULATOR-INTERACTING PROTEIN"/>
    <property type="match status" value="1"/>
</dbReference>
<keyword evidence="5" id="KW-0966">Cell projection</keyword>
<feature type="region of interest" description="Disordered" evidence="7">
    <location>
        <begin position="417"/>
        <end position="580"/>
    </location>
</feature>
<evidence type="ECO:0000313" key="9">
    <source>
        <dbReference type="EMBL" id="KAA6376000.1"/>
    </source>
</evidence>
<dbReference type="InterPro" id="IPR021656">
    <property type="entry name" value="C2-C2_1"/>
</dbReference>
<dbReference type="Pfam" id="PF11618">
    <property type="entry name" value="C2-C2_1"/>
    <property type="match status" value="1"/>
</dbReference>
<evidence type="ECO:0000256" key="6">
    <source>
        <dbReference type="SAM" id="Coils"/>
    </source>
</evidence>
<evidence type="ECO:0000256" key="3">
    <source>
        <dbReference type="ARBA" id="ARBA00023054"/>
    </source>
</evidence>
<gene>
    <name evidence="9" type="ORF">EZS28_028475</name>
</gene>
<dbReference type="Proteomes" id="UP000324800">
    <property type="component" value="Unassembled WGS sequence"/>
</dbReference>
<feature type="domain" description="RPGR-interacting protein 1 first C2" evidence="8">
    <location>
        <begin position="221"/>
        <end position="340"/>
    </location>
</feature>
<dbReference type="OrthoDB" id="2133912at2759"/>
<evidence type="ECO:0000256" key="1">
    <source>
        <dbReference type="ARBA" id="ARBA00004138"/>
    </source>
</evidence>
<name>A0A5J4V0W2_9EUKA</name>
<dbReference type="EMBL" id="SNRW01010830">
    <property type="protein sequence ID" value="KAA6376000.1"/>
    <property type="molecule type" value="Genomic_DNA"/>
</dbReference>
<evidence type="ECO:0000313" key="10">
    <source>
        <dbReference type="Proteomes" id="UP000324800"/>
    </source>
</evidence>
<dbReference type="InterPro" id="IPR031139">
    <property type="entry name" value="RPGRIP1_fam"/>
</dbReference>
<accession>A0A5J4V0W2</accession>
<feature type="coiled-coil region" evidence="6">
    <location>
        <begin position="146"/>
        <end position="203"/>
    </location>
</feature>
<feature type="non-terminal residue" evidence="9">
    <location>
        <position position="1"/>
    </location>
</feature>
<keyword evidence="4" id="KW-0969">Cilium</keyword>
<evidence type="ECO:0000256" key="2">
    <source>
        <dbReference type="ARBA" id="ARBA00006042"/>
    </source>
</evidence>
<organism evidence="9 10">
    <name type="scientific">Streblomastix strix</name>
    <dbReference type="NCBI Taxonomy" id="222440"/>
    <lineage>
        <taxon>Eukaryota</taxon>
        <taxon>Metamonada</taxon>
        <taxon>Preaxostyla</taxon>
        <taxon>Oxymonadida</taxon>
        <taxon>Streblomastigidae</taxon>
        <taxon>Streblomastix</taxon>
    </lineage>
</organism>
<evidence type="ECO:0000256" key="4">
    <source>
        <dbReference type="ARBA" id="ARBA00023069"/>
    </source>
</evidence>
<keyword evidence="3 6" id="KW-0175">Coiled coil</keyword>
<comment type="subcellular location">
    <subcellularLocation>
        <location evidence="1">Cell projection</location>
        <location evidence="1">Cilium</location>
    </subcellularLocation>
</comment>
<evidence type="ECO:0000259" key="8">
    <source>
        <dbReference type="Pfam" id="PF11618"/>
    </source>
</evidence>
<dbReference type="AlphaFoldDB" id="A0A5J4V0W2"/>
<dbReference type="GO" id="GO:0005856">
    <property type="term" value="C:cytoskeleton"/>
    <property type="evidence" value="ECO:0007669"/>
    <property type="project" value="UniProtKB-ARBA"/>
</dbReference>
<feature type="region of interest" description="Disordered" evidence="7">
    <location>
        <begin position="349"/>
        <end position="369"/>
    </location>
</feature>
<dbReference type="SUPFAM" id="SSF49562">
    <property type="entry name" value="C2 domain (Calcium/lipid-binding domain, CaLB)"/>
    <property type="match status" value="1"/>
</dbReference>